<dbReference type="Gene3D" id="1.10.10.10">
    <property type="entry name" value="Winged helix-like DNA-binding domain superfamily/Winged helix DNA-binding domain"/>
    <property type="match status" value="1"/>
</dbReference>
<evidence type="ECO:0000313" key="3">
    <source>
        <dbReference type="EMBL" id="SVA15393.1"/>
    </source>
</evidence>
<dbReference type="GO" id="GO:0004713">
    <property type="term" value="F:protein tyrosine kinase activity"/>
    <property type="evidence" value="ECO:0007669"/>
    <property type="project" value="TreeGrafter"/>
</dbReference>
<dbReference type="AlphaFoldDB" id="A0A381TMZ4"/>
<reference evidence="3" key="1">
    <citation type="submission" date="2018-05" db="EMBL/GenBank/DDBJ databases">
        <authorList>
            <person name="Lanie J.A."/>
            <person name="Ng W.-L."/>
            <person name="Kazmierczak K.M."/>
            <person name="Andrzejewski T.M."/>
            <person name="Davidsen T.M."/>
            <person name="Wayne K.J."/>
            <person name="Tettelin H."/>
            <person name="Glass J.I."/>
            <person name="Rusch D."/>
            <person name="Podicherti R."/>
            <person name="Tsui H.-C.T."/>
            <person name="Winkler M.E."/>
        </authorList>
    </citation>
    <scope>NUCLEOTIDE SEQUENCE</scope>
</reference>
<gene>
    <name evidence="3" type="ORF">METZ01_LOCUS68247</name>
</gene>
<dbReference type="PANTHER" id="PTHR32309:SF13">
    <property type="entry name" value="FERRIC ENTEROBACTIN TRANSPORT PROTEIN FEPE"/>
    <property type="match status" value="1"/>
</dbReference>
<dbReference type="InterPro" id="IPR032807">
    <property type="entry name" value="GNVR"/>
</dbReference>
<feature type="transmembrane region" description="Helical" evidence="1">
    <location>
        <begin position="375"/>
        <end position="395"/>
    </location>
</feature>
<feature type="domain" description="Tyrosine-protein kinase G-rich" evidence="2">
    <location>
        <begin position="323"/>
        <end position="394"/>
    </location>
</feature>
<keyword evidence="1" id="KW-1133">Transmembrane helix</keyword>
<protein>
    <recommendedName>
        <fullName evidence="2">Tyrosine-protein kinase G-rich domain-containing protein</fullName>
    </recommendedName>
</protein>
<evidence type="ECO:0000259" key="2">
    <source>
        <dbReference type="Pfam" id="PF13807"/>
    </source>
</evidence>
<dbReference type="InterPro" id="IPR036388">
    <property type="entry name" value="WH-like_DNA-bd_sf"/>
</dbReference>
<evidence type="ECO:0000256" key="1">
    <source>
        <dbReference type="SAM" id="Phobius"/>
    </source>
</evidence>
<dbReference type="EMBL" id="UINC01004581">
    <property type="protein sequence ID" value="SVA15393.1"/>
    <property type="molecule type" value="Genomic_DNA"/>
</dbReference>
<organism evidence="3">
    <name type="scientific">marine metagenome</name>
    <dbReference type="NCBI Taxonomy" id="408172"/>
    <lineage>
        <taxon>unclassified sequences</taxon>
        <taxon>metagenomes</taxon>
        <taxon>ecological metagenomes</taxon>
    </lineage>
</organism>
<dbReference type="Pfam" id="PF13807">
    <property type="entry name" value="GNVR"/>
    <property type="match status" value="1"/>
</dbReference>
<keyword evidence="1" id="KW-0812">Transmembrane</keyword>
<accession>A0A381TMZ4</accession>
<dbReference type="InterPro" id="IPR050445">
    <property type="entry name" value="Bact_polysacc_biosynth/exp"/>
</dbReference>
<dbReference type="PANTHER" id="PTHR32309">
    <property type="entry name" value="TYROSINE-PROTEIN KINASE"/>
    <property type="match status" value="1"/>
</dbReference>
<dbReference type="GO" id="GO:0005886">
    <property type="term" value="C:plasma membrane"/>
    <property type="evidence" value="ECO:0007669"/>
    <property type="project" value="TreeGrafter"/>
</dbReference>
<feature type="transmembrane region" description="Helical" evidence="1">
    <location>
        <begin position="90"/>
        <end position="113"/>
    </location>
</feature>
<proteinExistence type="predicted"/>
<keyword evidence="1" id="KW-0472">Membrane</keyword>
<name>A0A381TMZ4_9ZZZZ</name>
<sequence length="400" mass="45547">MQLTAHEKKILDIVKAHPEIVDNPEKRESVAKTYGLSEKTLRNRIAELKKRGLINLDTGRPQEEKKPLVTAHDEINLVAVWDTIKLKRRLITMISAVSTLTGLIYALVATIYFESTISMYPAGELGQNGGVLGEFQGLAKTFGVGGLGPAPTYNIPDIIDSRRLKKDIVLKNWKTAKFPQGSNLIKYWELDKEKLFSPRKWITRFLPKGNFSSNPQDKLAYEAILALDELISVKEEISGLITVSVLMQDPSLAANIANYIAEFVKEFISLEQQREASRNREFVENQKTEAKYQLEKSEELLTDFRKKHPIQLDTPEYQMIRSRLEYSVQENRAVYITLRQQYEISKIEEAKENLLVNMLDNAEPAVKKAKPQRTLIVILSFLGGFMIAVPVSLLLDRKEQ</sequence>